<dbReference type="SUPFAM" id="SSF48403">
    <property type="entry name" value="Ankyrin repeat"/>
    <property type="match status" value="1"/>
</dbReference>
<evidence type="ECO:0000313" key="5">
    <source>
        <dbReference type="EMBL" id="ELA26924.1"/>
    </source>
</evidence>
<feature type="repeat" description="ANK" evidence="2">
    <location>
        <begin position="637"/>
        <end position="670"/>
    </location>
</feature>
<feature type="domain" description="Nephrocystin 3-like N-terminal" evidence="4">
    <location>
        <begin position="203"/>
        <end position="292"/>
    </location>
</feature>
<organism evidence="5">
    <name type="scientific">Colletotrichum fructicola (strain Nara gc5)</name>
    <name type="common">Anthracnose fungus</name>
    <name type="synonym">Colletotrichum gloeosporioides (strain Nara gc5)</name>
    <dbReference type="NCBI Taxonomy" id="1213859"/>
    <lineage>
        <taxon>Eukaryota</taxon>
        <taxon>Fungi</taxon>
        <taxon>Dikarya</taxon>
        <taxon>Ascomycota</taxon>
        <taxon>Pezizomycotina</taxon>
        <taxon>Sordariomycetes</taxon>
        <taxon>Hypocreomycetidae</taxon>
        <taxon>Glomerellales</taxon>
        <taxon>Glomerellaceae</taxon>
        <taxon>Colletotrichum</taxon>
        <taxon>Colletotrichum gloeosporioides species complex</taxon>
    </lineage>
</organism>
<feature type="domain" description="GPI inositol-deacylase winged helix" evidence="3">
    <location>
        <begin position="403"/>
        <end position="480"/>
    </location>
</feature>
<dbReference type="InterPro" id="IPR036770">
    <property type="entry name" value="Ankyrin_rpt-contain_sf"/>
</dbReference>
<dbReference type="Pfam" id="PF24883">
    <property type="entry name" value="NPHP3_N"/>
    <property type="match status" value="1"/>
</dbReference>
<evidence type="ECO:0000256" key="1">
    <source>
        <dbReference type="ARBA" id="ARBA00022737"/>
    </source>
</evidence>
<reference evidence="5" key="1">
    <citation type="submission" date="2012-08" db="EMBL/GenBank/DDBJ databases">
        <title>Genome analysis of Colletotrichum orbiculare and Colletotrichum fructicola.</title>
        <authorList>
            <person name="Gan P.H.P."/>
            <person name="Ikeda K."/>
            <person name="Irieda H."/>
            <person name="Narusaka M."/>
            <person name="O'Connell R.J."/>
            <person name="Narusaka Y."/>
            <person name="Takano Y."/>
            <person name="Kubo Y."/>
            <person name="Shirasu K."/>
        </authorList>
    </citation>
    <scope>NUCLEOTIDE SEQUENCE</scope>
    <source>
        <strain evidence="5">Nara gc5</strain>
    </source>
</reference>
<dbReference type="Pfam" id="PF22939">
    <property type="entry name" value="WHD_GPIID"/>
    <property type="match status" value="1"/>
</dbReference>
<gene>
    <name evidence="5" type="ORF">CGGC5_12145</name>
</gene>
<proteinExistence type="predicted"/>
<name>L2FKL1_COLFN</name>
<protein>
    <submittedName>
        <fullName evidence="5">Ankyrin repeat protein</fullName>
    </submittedName>
</protein>
<dbReference type="InterPro" id="IPR056884">
    <property type="entry name" value="NPHP3-like_N"/>
</dbReference>
<evidence type="ECO:0000256" key="2">
    <source>
        <dbReference type="PROSITE-ProRule" id="PRU00023"/>
    </source>
</evidence>
<keyword evidence="2" id="KW-0040">ANK repeat</keyword>
<dbReference type="STRING" id="1213859.L2FKL1"/>
<dbReference type="SMART" id="SM00248">
    <property type="entry name" value="ANK"/>
    <property type="match status" value="7"/>
</dbReference>
<dbReference type="AlphaFoldDB" id="L2FKL1"/>
<keyword evidence="1" id="KW-0677">Repeat</keyword>
<evidence type="ECO:0000259" key="4">
    <source>
        <dbReference type="Pfam" id="PF24883"/>
    </source>
</evidence>
<dbReference type="InterPro" id="IPR002110">
    <property type="entry name" value="Ankyrin_rpt"/>
</dbReference>
<dbReference type="PANTHER" id="PTHR10039:SF15">
    <property type="entry name" value="NACHT DOMAIN-CONTAINING PROTEIN"/>
    <property type="match status" value="1"/>
</dbReference>
<dbReference type="PANTHER" id="PTHR10039">
    <property type="entry name" value="AMELOGENIN"/>
    <property type="match status" value="1"/>
</dbReference>
<dbReference type="EMBL" id="KB021009">
    <property type="protein sequence ID" value="ELA26924.1"/>
    <property type="molecule type" value="Genomic_DNA"/>
</dbReference>
<sequence>MDPSGIIGIIGVAGQILATCTKLGLNWRDATDDAKKFKSEVDALHKTLWETYNHLIQNSDFISAFDGKHSAVLSNLVAPSNSDDSALLFTCKEELEDVLKSLQKRLGGSRFGWERLKATFSNEKTQSAIENVQRRCQDINSKILIDNTTLAVNTDLEVRSTRKELTERHLDEKKKKTLDWITPIDFAAQQIDDLERRQEGTGHILKQLYWYMPAGPNEIEKAYEKHQYGSSPMSTDEIMEWLRSVTSYLTKIYVLVDALDECRGDGGYRDTFLTMILGLHETANVNIFATSRYIPEIETYFDDAQSIEIRASDGDVMKFLNGHMYKLPEAVTKNKELQGEIKHKIVQAVQGMFLPAQLHLDSLQGKRSVKAIKDALRKLATGSSAYDSAYEEAMERIEGQLDEQKTLAKDALSWIVCARRPLETLELQHALAVERGTTELDEDNITELEDIVSVCAGLVTIDEESGVIRLVHYTTQEYFERTAEQCQGISHDDLDLRRRLEAYPLFEYATLEWGHHAKSISPPSEDLISFLMGSQANIEAAFEVVRARYRLPMYELHHSPQRRPSGLSGLHLAAYFGLKEAFIMVLERSRKVVDINARDDDEFTPLFYAVMGGKADFISWLLSVDEVEADLKSSKFKSYTPVHIAAMMGNVVGILPFIESDKADLDIEDSWGQTPLEKAARGGYVEIVKALVESDRVCVNSPARTPLTHAAGKGRVEVVKFLLGTGKVNANEANKFGETPLNNALYSGTADTARCLLDSGQVDASLSVEGFLGKTPLERALQNFGLHDSITELILDRMEAIGISTEARTHAWEVCQQLPYAGVYNFYEIHT</sequence>
<dbReference type="Pfam" id="PF12796">
    <property type="entry name" value="Ank_2"/>
    <property type="match status" value="2"/>
</dbReference>
<dbReference type="InterPro" id="IPR054471">
    <property type="entry name" value="GPIID_WHD"/>
</dbReference>
<dbReference type="Gene3D" id="1.25.40.20">
    <property type="entry name" value="Ankyrin repeat-containing domain"/>
    <property type="match status" value="1"/>
</dbReference>
<evidence type="ECO:0000259" key="3">
    <source>
        <dbReference type="Pfam" id="PF22939"/>
    </source>
</evidence>
<dbReference type="HOGENOM" id="CLU_000288_34_23_1"/>
<dbReference type="PROSITE" id="PS50088">
    <property type="entry name" value="ANK_REPEAT"/>
    <property type="match status" value="1"/>
</dbReference>
<accession>L2FKL1</accession>